<dbReference type="Proteomes" id="UP001165121">
    <property type="component" value="Unassembled WGS sequence"/>
</dbReference>
<sequence>MMRIIQKAPRSVTIDLIGDDGSEPLQHDTDLQDRNQGDHDHGDTSELPLIEDKDNAQQKAEQVNRVRDQDIKVEKSQSQMMMMITYKNMKKKALRSFTCR</sequence>
<feature type="compositionally biased region" description="Basic and acidic residues" evidence="1">
    <location>
        <begin position="25"/>
        <end position="65"/>
    </location>
</feature>
<accession>A0A9W7CYP0</accession>
<proteinExistence type="predicted"/>
<gene>
    <name evidence="2" type="ORF">Pfra01_001848600</name>
</gene>
<comment type="caution">
    <text evidence="2">The sequence shown here is derived from an EMBL/GenBank/DDBJ whole genome shotgun (WGS) entry which is preliminary data.</text>
</comment>
<evidence type="ECO:0000256" key="1">
    <source>
        <dbReference type="SAM" id="MobiDB-lite"/>
    </source>
</evidence>
<name>A0A9W7CYP0_9STRA</name>
<evidence type="ECO:0000313" key="3">
    <source>
        <dbReference type="Proteomes" id="UP001165121"/>
    </source>
</evidence>
<dbReference type="EMBL" id="BSXT01002283">
    <property type="protein sequence ID" value="GMF48166.1"/>
    <property type="molecule type" value="Genomic_DNA"/>
</dbReference>
<protein>
    <submittedName>
        <fullName evidence="2">Unnamed protein product</fullName>
    </submittedName>
</protein>
<feature type="region of interest" description="Disordered" evidence="1">
    <location>
        <begin position="15"/>
        <end position="65"/>
    </location>
</feature>
<keyword evidence="3" id="KW-1185">Reference proteome</keyword>
<evidence type="ECO:0000313" key="2">
    <source>
        <dbReference type="EMBL" id="GMF48166.1"/>
    </source>
</evidence>
<reference evidence="2" key="1">
    <citation type="submission" date="2023-04" db="EMBL/GenBank/DDBJ databases">
        <title>Phytophthora fragariaefolia NBRC 109709.</title>
        <authorList>
            <person name="Ichikawa N."/>
            <person name="Sato H."/>
            <person name="Tonouchi N."/>
        </authorList>
    </citation>
    <scope>NUCLEOTIDE SEQUENCE</scope>
    <source>
        <strain evidence="2">NBRC 109709</strain>
    </source>
</reference>
<organism evidence="2 3">
    <name type="scientific">Phytophthora fragariaefolia</name>
    <dbReference type="NCBI Taxonomy" id="1490495"/>
    <lineage>
        <taxon>Eukaryota</taxon>
        <taxon>Sar</taxon>
        <taxon>Stramenopiles</taxon>
        <taxon>Oomycota</taxon>
        <taxon>Peronosporomycetes</taxon>
        <taxon>Peronosporales</taxon>
        <taxon>Peronosporaceae</taxon>
        <taxon>Phytophthora</taxon>
    </lineage>
</organism>
<dbReference type="AlphaFoldDB" id="A0A9W7CYP0"/>